<gene>
    <name evidence="7" type="ORF">LMG32879_002520</name>
</gene>
<evidence type="ECO:0000256" key="5">
    <source>
        <dbReference type="ARBA" id="ARBA00023136"/>
    </source>
</evidence>
<dbReference type="Proteomes" id="UP001176960">
    <property type="component" value="Unassembled WGS sequence"/>
</dbReference>
<evidence type="ECO:0000256" key="1">
    <source>
        <dbReference type="ARBA" id="ARBA00004141"/>
    </source>
</evidence>
<dbReference type="PANTHER" id="PTHR43461:SF1">
    <property type="entry name" value="TRANSMEMBRANE PROTEIN 256"/>
    <property type="match status" value="1"/>
</dbReference>
<sequence length="130" mass="14180">MTDIPPFSRPWRAAIVFAGLSGCLGVAIAALNAHLPERFFIVHGREMVGRAIDMQMWHTIVLLLLGLWGGKRFHIAALGFALGIVLFCGPVYSLALRGPDIAFLAPIGGTITMLAWLTLAASALRKWDRR</sequence>
<dbReference type="RefSeq" id="WP_289842834.1">
    <property type="nucleotide sequence ID" value="NZ_CATKSH010000020.1"/>
</dbReference>
<evidence type="ECO:0000256" key="2">
    <source>
        <dbReference type="ARBA" id="ARBA00009694"/>
    </source>
</evidence>
<feature type="transmembrane region" description="Helical" evidence="6">
    <location>
        <begin position="12"/>
        <end position="35"/>
    </location>
</feature>
<evidence type="ECO:0000256" key="6">
    <source>
        <dbReference type="SAM" id="Phobius"/>
    </source>
</evidence>
<organism evidence="7 8">
    <name type="scientific">Brytella acorum</name>
    <dbReference type="NCBI Taxonomy" id="2959299"/>
    <lineage>
        <taxon>Bacteria</taxon>
        <taxon>Pseudomonadati</taxon>
        <taxon>Pseudomonadota</taxon>
        <taxon>Alphaproteobacteria</taxon>
        <taxon>Acetobacterales</taxon>
        <taxon>Acetobacteraceae</taxon>
        <taxon>Brytella</taxon>
    </lineage>
</organism>
<dbReference type="GO" id="GO:0005886">
    <property type="term" value="C:plasma membrane"/>
    <property type="evidence" value="ECO:0007669"/>
    <property type="project" value="TreeGrafter"/>
</dbReference>
<dbReference type="AlphaFoldDB" id="A0AA35UY12"/>
<feature type="transmembrane region" description="Helical" evidence="6">
    <location>
        <begin position="47"/>
        <end position="68"/>
    </location>
</feature>
<keyword evidence="8" id="KW-1185">Reference proteome</keyword>
<dbReference type="Pfam" id="PF04241">
    <property type="entry name" value="DUF423"/>
    <property type="match status" value="1"/>
</dbReference>
<name>A0AA35UY12_9PROT</name>
<proteinExistence type="inferred from homology"/>
<comment type="caution">
    <text evidence="7">The sequence shown here is derived from an EMBL/GenBank/DDBJ whole genome shotgun (WGS) entry which is preliminary data.</text>
</comment>
<dbReference type="PANTHER" id="PTHR43461">
    <property type="entry name" value="TRANSMEMBRANE PROTEIN 256"/>
    <property type="match status" value="1"/>
</dbReference>
<feature type="transmembrane region" description="Helical" evidence="6">
    <location>
        <begin position="75"/>
        <end position="95"/>
    </location>
</feature>
<keyword evidence="3 6" id="KW-0812">Transmembrane</keyword>
<evidence type="ECO:0000313" key="7">
    <source>
        <dbReference type="EMBL" id="CAI9121671.1"/>
    </source>
</evidence>
<reference evidence="7" key="1">
    <citation type="submission" date="2023-03" db="EMBL/GenBank/DDBJ databases">
        <authorList>
            <person name="Cleenwerck I."/>
        </authorList>
    </citation>
    <scope>NUCLEOTIDE SEQUENCE</scope>
    <source>
        <strain evidence="7">LMG 32879</strain>
    </source>
</reference>
<keyword evidence="4 6" id="KW-1133">Transmembrane helix</keyword>
<dbReference type="InterPro" id="IPR006696">
    <property type="entry name" value="DUF423"/>
</dbReference>
<dbReference type="EMBL" id="CATKSH010000020">
    <property type="protein sequence ID" value="CAI9121671.1"/>
    <property type="molecule type" value="Genomic_DNA"/>
</dbReference>
<evidence type="ECO:0000256" key="3">
    <source>
        <dbReference type="ARBA" id="ARBA00022692"/>
    </source>
</evidence>
<protein>
    <submittedName>
        <fullName evidence="7">DUF423 domain-containing protein</fullName>
    </submittedName>
</protein>
<keyword evidence="5 6" id="KW-0472">Membrane</keyword>
<accession>A0AA35UY12</accession>
<feature type="transmembrane region" description="Helical" evidence="6">
    <location>
        <begin position="101"/>
        <end position="124"/>
    </location>
</feature>
<evidence type="ECO:0000313" key="8">
    <source>
        <dbReference type="Proteomes" id="UP001176960"/>
    </source>
</evidence>
<comment type="similarity">
    <text evidence="2">Belongs to the UPF0382 family.</text>
</comment>
<comment type="subcellular location">
    <subcellularLocation>
        <location evidence="1">Membrane</location>
        <topology evidence="1">Multi-pass membrane protein</topology>
    </subcellularLocation>
</comment>
<evidence type="ECO:0000256" key="4">
    <source>
        <dbReference type="ARBA" id="ARBA00022989"/>
    </source>
</evidence>